<keyword evidence="1" id="KW-0131">Cell cycle</keyword>
<name>A0ACB5RG37_9CLOT</name>
<gene>
    <name evidence="1" type="primary">ftsX</name>
    <name evidence="1" type="ORF">rsdtw13_33030</name>
</gene>
<evidence type="ECO:0000313" key="1">
    <source>
        <dbReference type="EMBL" id="GKX68045.1"/>
    </source>
</evidence>
<comment type="caution">
    <text evidence="1">The sequence shown here is derived from an EMBL/GenBank/DDBJ whole genome shotgun (WGS) entry which is preliminary data.</text>
</comment>
<dbReference type="Proteomes" id="UP001058074">
    <property type="component" value="Unassembled WGS sequence"/>
</dbReference>
<reference evidence="1" key="1">
    <citation type="journal article" date="2025" name="Int. J. Syst. Evol. Microbiol.">
        <title>Inconstantimicrobium mannanitabidum sp. nov., a novel member of the family Clostridiaceae isolated from anoxic soil under the treatment of reductive soil disinfestation.</title>
        <authorList>
            <person name="Ueki A."/>
            <person name="Tonouchi A."/>
            <person name="Honma S."/>
            <person name="Kaku N."/>
            <person name="Ueki K."/>
        </authorList>
    </citation>
    <scope>NUCLEOTIDE SEQUENCE</scope>
    <source>
        <strain evidence="1">TW13</strain>
    </source>
</reference>
<dbReference type="EMBL" id="BROD01000001">
    <property type="protein sequence ID" value="GKX68045.1"/>
    <property type="molecule type" value="Genomic_DNA"/>
</dbReference>
<keyword evidence="1" id="KW-0132">Cell division</keyword>
<protein>
    <submittedName>
        <fullName evidence="1">Cell division protein FtsX</fullName>
    </submittedName>
</protein>
<proteinExistence type="predicted"/>
<sequence>MKMSTFNYYIGDAFKSLKRNKTMTIASIATILATLFIFGISLILSLNVNSGVKSVEDKVVIKVYLKKDINISDKNTIQAKLSETKGVREVTYESKEQALENAKKQFADYKEIFEGYDDPAKNPLPTSYTVKVENPDDVKNVINAVKNLSGVESYRNDQQLINSISNFAKTLRWVIIAFVAILAFVSIFLIVNTIKLTVYSRRREIGIMKFVGATDAFIRWPFIIEGMFIGIVGGIISTVVLYFSYKWVYHKIAEAFISFKLVDPSYILYGVSWEFCLAGIAIGVFGSVIALRKFLIV</sequence>
<organism evidence="1 2">
    <name type="scientific">Inconstantimicrobium mannanitabidum</name>
    <dbReference type="NCBI Taxonomy" id="1604901"/>
    <lineage>
        <taxon>Bacteria</taxon>
        <taxon>Bacillati</taxon>
        <taxon>Bacillota</taxon>
        <taxon>Clostridia</taxon>
        <taxon>Eubacteriales</taxon>
        <taxon>Clostridiaceae</taxon>
        <taxon>Inconstantimicrobium</taxon>
    </lineage>
</organism>
<evidence type="ECO:0000313" key="2">
    <source>
        <dbReference type="Proteomes" id="UP001058074"/>
    </source>
</evidence>
<accession>A0ACB5RG37</accession>
<keyword evidence="2" id="KW-1185">Reference proteome</keyword>